<gene>
    <name evidence="1" type="ORF">FSB_LOCUS46513</name>
</gene>
<dbReference type="EMBL" id="OIVN01004668">
    <property type="protein sequence ID" value="SPD18631.1"/>
    <property type="molecule type" value="Genomic_DNA"/>
</dbReference>
<organism evidence="1">
    <name type="scientific">Fagus sylvatica</name>
    <name type="common">Beechnut</name>
    <dbReference type="NCBI Taxonomy" id="28930"/>
    <lineage>
        <taxon>Eukaryota</taxon>
        <taxon>Viridiplantae</taxon>
        <taxon>Streptophyta</taxon>
        <taxon>Embryophyta</taxon>
        <taxon>Tracheophyta</taxon>
        <taxon>Spermatophyta</taxon>
        <taxon>Magnoliopsida</taxon>
        <taxon>eudicotyledons</taxon>
        <taxon>Gunneridae</taxon>
        <taxon>Pentapetalae</taxon>
        <taxon>rosids</taxon>
        <taxon>fabids</taxon>
        <taxon>Fagales</taxon>
        <taxon>Fagaceae</taxon>
        <taxon>Fagus</taxon>
    </lineage>
</organism>
<reference evidence="1" key="1">
    <citation type="submission" date="2018-02" db="EMBL/GenBank/DDBJ databases">
        <authorList>
            <person name="Cohen D.B."/>
            <person name="Kent A.D."/>
        </authorList>
    </citation>
    <scope>NUCLEOTIDE SEQUENCE</scope>
</reference>
<evidence type="ECO:0000313" key="1">
    <source>
        <dbReference type="EMBL" id="SPD18631.1"/>
    </source>
</evidence>
<dbReference type="PANTHER" id="PTHR33223">
    <property type="entry name" value="CCHC-TYPE DOMAIN-CONTAINING PROTEIN"/>
    <property type="match status" value="1"/>
</dbReference>
<evidence type="ECO:0008006" key="2">
    <source>
        <dbReference type="Google" id="ProtNLM"/>
    </source>
</evidence>
<proteinExistence type="predicted"/>
<protein>
    <recommendedName>
        <fullName evidence="2">Retrotransposon gag domain-containing protein</fullName>
    </recommendedName>
</protein>
<name>A0A2N9I488_FAGSY</name>
<dbReference type="AlphaFoldDB" id="A0A2N9I488"/>
<sequence length="264" mass="29986">MPIDPQTRSTYGLTPDQAAWVGTARTDTAAADGRAISMAQFSRLYEGPRVRAVYMAERVTCQQGHGEDLVPLAPLQFMLFPYETRRRVGTVTSRLVYLAYDEFDAQEDEEGRNEKERAKATLECDNELESFTENFKEKMELMQKALQKTQGVDDYLISMGGITNELAVQLPPKFVIPETDRFIGICDPKQHLRQYLNFVKIKGLNEQQVLQAFPLSLSGSTSNWYYTLNVGQTKNSAELVELFLKQVSYNTMIDVTLRGLKTTR</sequence>
<dbReference type="PANTHER" id="PTHR33223:SF8">
    <property type="entry name" value="OS04G0172440 PROTEIN"/>
    <property type="match status" value="1"/>
</dbReference>
<accession>A0A2N9I488</accession>